<dbReference type="SMART" id="SM00399">
    <property type="entry name" value="ZnF_C4"/>
    <property type="match status" value="1"/>
</dbReference>
<dbReference type="InterPro" id="IPR000536">
    <property type="entry name" value="Nucl_hrmn_rcpt_lig-bd"/>
</dbReference>
<dbReference type="OrthoDB" id="10018779at2759"/>
<keyword evidence="7" id="KW-0675">Receptor</keyword>
<evidence type="ECO:0000256" key="2">
    <source>
        <dbReference type="ARBA" id="ARBA00022771"/>
    </source>
</evidence>
<dbReference type="SUPFAM" id="SSF57716">
    <property type="entry name" value="Glucocorticoid receptor-like (DNA-binding domain)"/>
    <property type="match status" value="1"/>
</dbReference>
<evidence type="ECO:0000256" key="8">
    <source>
        <dbReference type="ARBA" id="ARBA00023242"/>
    </source>
</evidence>
<evidence type="ECO:0000256" key="4">
    <source>
        <dbReference type="ARBA" id="ARBA00023015"/>
    </source>
</evidence>
<dbReference type="InterPro" id="IPR013088">
    <property type="entry name" value="Znf_NHR/GATA"/>
</dbReference>
<keyword evidence="3" id="KW-0862">Zinc</keyword>
<evidence type="ECO:0000256" key="6">
    <source>
        <dbReference type="ARBA" id="ARBA00023163"/>
    </source>
</evidence>
<dbReference type="SMART" id="SM00430">
    <property type="entry name" value="HOLI"/>
    <property type="match status" value="1"/>
</dbReference>
<dbReference type="InterPro" id="IPR001628">
    <property type="entry name" value="Znf_hrmn_rcpt"/>
</dbReference>
<evidence type="ECO:0008006" key="13">
    <source>
        <dbReference type="Google" id="ProtNLM"/>
    </source>
</evidence>
<dbReference type="PRINTS" id="PR00047">
    <property type="entry name" value="STROIDFINGER"/>
</dbReference>
<keyword evidence="8" id="KW-0539">Nucleus</keyword>
<comment type="caution">
    <text evidence="11">The sequence shown here is derived from an EMBL/GenBank/DDBJ whole genome shotgun (WGS) entry which is preliminary data.</text>
</comment>
<feature type="domain" description="NR LBD" evidence="10">
    <location>
        <begin position="82"/>
        <end position="331"/>
    </location>
</feature>
<name>A0A9P1N538_9PELO</name>
<dbReference type="AlphaFoldDB" id="A0A9P1N538"/>
<evidence type="ECO:0000256" key="1">
    <source>
        <dbReference type="ARBA" id="ARBA00022723"/>
    </source>
</evidence>
<evidence type="ECO:0000259" key="9">
    <source>
        <dbReference type="PROSITE" id="PS51030"/>
    </source>
</evidence>
<dbReference type="Pfam" id="PF00104">
    <property type="entry name" value="Hormone_recep"/>
    <property type="match status" value="1"/>
</dbReference>
<keyword evidence="2" id="KW-0863">Zinc-finger</keyword>
<dbReference type="Pfam" id="PF00105">
    <property type="entry name" value="zf-C4"/>
    <property type="match status" value="1"/>
</dbReference>
<sequence>MNCCPVCNGPKIENHFGAAVCRSCSAFFRRFVLSRKKSIECTGNKTCIIDHKIKKFCRSCRMMKCVESGMIATRINEPIVSKNTDKINSLVSNYPRLMEERQIAYGNSDHAQRLNIGDATIIMEADYKLTMRHLDRSLKEFKNLSKSNKDALFVQFYSRCIGAESFYHTLKDGDMNETYMNTGDSILPCETFFCGKKKHPKLTDKEIGQMFKPFWEMTTLQVKQPLAHLKLDTFEFASLVGLMLFDGSYMGIDDYCVEMCYQIRNIIFREICAYHREKNEYADPAVRLAEIVSALTLMEKAKYNLQQQLQLCCLHKLDHNEQICLIFNAFS</sequence>
<evidence type="ECO:0000259" key="10">
    <source>
        <dbReference type="PROSITE" id="PS51843"/>
    </source>
</evidence>
<evidence type="ECO:0000256" key="7">
    <source>
        <dbReference type="ARBA" id="ARBA00023170"/>
    </source>
</evidence>
<dbReference type="PANTHER" id="PTHR46800:SF1">
    <property type="entry name" value="NUCLEAR HORMONE RECEPTOR FAMILY"/>
    <property type="match status" value="1"/>
</dbReference>
<dbReference type="InterPro" id="IPR042936">
    <property type="entry name" value="Nhr-150"/>
</dbReference>
<dbReference type="GO" id="GO:0008270">
    <property type="term" value="F:zinc ion binding"/>
    <property type="evidence" value="ECO:0007669"/>
    <property type="project" value="UniProtKB-KW"/>
</dbReference>
<organism evidence="11 12">
    <name type="scientific">Caenorhabditis angaria</name>
    <dbReference type="NCBI Taxonomy" id="860376"/>
    <lineage>
        <taxon>Eukaryota</taxon>
        <taxon>Metazoa</taxon>
        <taxon>Ecdysozoa</taxon>
        <taxon>Nematoda</taxon>
        <taxon>Chromadorea</taxon>
        <taxon>Rhabditida</taxon>
        <taxon>Rhabditina</taxon>
        <taxon>Rhabditomorpha</taxon>
        <taxon>Rhabditoidea</taxon>
        <taxon>Rhabditidae</taxon>
        <taxon>Peloderinae</taxon>
        <taxon>Caenorhabditis</taxon>
    </lineage>
</organism>
<dbReference type="Proteomes" id="UP001152747">
    <property type="component" value="Unassembled WGS sequence"/>
</dbReference>
<dbReference type="Gene3D" id="1.10.565.10">
    <property type="entry name" value="Retinoid X Receptor"/>
    <property type="match status" value="1"/>
</dbReference>
<proteinExistence type="predicted"/>
<keyword evidence="5" id="KW-0238">DNA-binding</keyword>
<keyword evidence="12" id="KW-1185">Reference proteome</keyword>
<dbReference type="SUPFAM" id="SSF48508">
    <property type="entry name" value="Nuclear receptor ligand-binding domain"/>
    <property type="match status" value="1"/>
</dbReference>
<dbReference type="Gene3D" id="3.30.50.10">
    <property type="entry name" value="Erythroid Transcription Factor GATA-1, subunit A"/>
    <property type="match status" value="1"/>
</dbReference>
<feature type="domain" description="Nuclear receptor" evidence="9">
    <location>
        <begin position="1"/>
        <end position="77"/>
    </location>
</feature>
<dbReference type="GO" id="GO:0003700">
    <property type="term" value="F:DNA-binding transcription factor activity"/>
    <property type="evidence" value="ECO:0007669"/>
    <property type="project" value="InterPro"/>
</dbReference>
<evidence type="ECO:0000313" key="12">
    <source>
        <dbReference type="Proteomes" id="UP001152747"/>
    </source>
</evidence>
<dbReference type="GO" id="GO:0043565">
    <property type="term" value="F:sequence-specific DNA binding"/>
    <property type="evidence" value="ECO:0007669"/>
    <property type="project" value="InterPro"/>
</dbReference>
<evidence type="ECO:0000313" key="11">
    <source>
        <dbReference type="EMBL" id="CAI5451433.1"/>
    </source>
</evidence>
<dbReference type="PROSITE" id="PS51030">
    <property type="entry name" value="NUCLEAR_REC_DBD_2"/>
    <property type="match status" value="1"/>
</dbReference>
<dbReference type="EMBL" id="CANHGI010000005">
    <property type="protein sequence ID" value="CAI5451433.1"/>
    <property type="molecule type" value="Genomic_DNA"/>
</dbReference>
<dbReference type="PROSITE" id="PS51843">
    <property type="entry name" value="NR_LBD"/>
    <property type="match status" value="1"/>
</dbReference>
<keyword evidence="1" id="KW-0479">Metal-binding</keyword>
<keyword evidence="4" id="KW-0805">Transcription regulation</keyword>
<dbReference type="PANTHER" id="PTHR46800">
    <property type="entry name" value="NUCLEAR HORMONE RECEPTOR FAMILY-RELATED-RELATED"/>
    <property type="match status" value="1"/>
</dbReference>
<dbReference type="InterPro" id="IPR035500">
    <property type="entry name" value="NHR-like_dom_sf"/>
</dbReference>
<gene>
    <name evidence="11" type="ORF">CAMP_LOCUS14070</name>
</gene>
<evidence type="ECO:0000256" key="5">
    <source>
        <dbReference type="ARBA" id="ARBA00023125"/>
    </source>
</evidence>
<evidence type="ECO:0000256" key="3">
    <source>
        <dbReference type="ARBA" id="ARBA00022833"/>
    </source>
</evidence>
<keyword evidence="6" id="KW-0804">Transcription</keyword>
<accession>A0A9P1N538</accession>
<reference evidence="11" key="1">
    <citation type="submission" date="2022-11" db="EMBL/GenBank/DDBJ databases">
        <authorList>
            <person name="Kikuchi T."/>
        </authorList>
    </citation>
    <scope>NUCLEOTIDE SEQUENCE</scope>
    <source>
        <strain evidence="11">PS1010</strain>
    </source>
</reference>
<protein>
    <recommendedName>
        <fullName evidence="13">Nuclear receptor domain-containing protein</fullName>
    </recommendedName>
</protein>